<keyword evidence="3" id="KW-1185">Reference proteome</keyword>
<organism evidence="2 3">
    <name type="scientific">Tistrella arctica</name>
    <dbReference type="NCBI Taxonomy" id="3133430"/>
    <lineage>
        <taxon>Bacteria</taxon>
        <taxon>Pseudomonadati</taxon>
        <taxon>Pseudomonadota</taxon>
        <taxon>Alphaproteobacteria</taxon>
        <taxon>Geminicoccales</taxon>
        <taxon>Geminicoccaceae</taxon>
        <taxon>Tistrella</taxon>
    </lineage>
</organism>
<keyword evidence="1" id="KW-1133">Transmembrane helix</keyword>
<feature type="transmembrane region" description="Helical" evidence="1">
    <location>
        <begin position="20"/>
        <end position="40"/>
    </location>
</feature>
<sequence length="164" mass="16437">MQEQSPESIEQRMTRILKRVIIGLGIAIAIVGVGIGVLIYQRSVANKDDKAGLPVAADQTQAPAAPAAPAGAAPAVPAPSAVTPAMPGRIAGDFDAARPPMAPARGAEGPALLPGERVVTVAAAGEDVMMVAEGEGGAQVLVVIDRSSGLLIRRVPLNAAAAGR</sequence>
<proteinExistence type="predicted"/>
<evidence type="ECO:0000256" key="1">
    <source>
        <dbReference type="SAM" id="Phobius"/>
    </source>
</evidence>
<keyword evidence="1" id="KW-0472">Membrane</keyword>
<keyword evidence="1" id="KW-0812">Transmembrane</keyword>
<name>A0ABU9YIQ0_9PROT</name>
<accession>A0ABU9YIQ0</accession>
<comment type="caution">
    <text evidence="2">The sequence shown here is derived from an EMBL/GenBank/DDBJ whole genome shotgun (WGS) entry which is preliminary data.</text>
</comment>
<evidence type="ECO:0000313" key="3">
    <source>
        <dbReference type="Proteomes" id="UP001413721"/>
    </source>
</evidence>
<dbReference type="EMBL" id="JBBKTW010000003">
    <property type="protein sequence ID" value="MEN2988680.1"/>
    <property type="molecule type" value="Genomic_DNA"/>
</dbReference>
<evidence type="ECO:0000313" key="2">
    <source>
        <dbReference type="EMBL" id="MEN2988680.1"/>
    </source>
</evidence>
<gene>
    <name evidence="2" type="ORF">WG926_10235</name>
</gene>
<reference evidence="2 3" key="1">
    <citation type="submission" date="2024-03" db="EMBL/GenBank/DDBJ databases">
        <title>High-quality draft genome sequencing of Tistrella sp. BH-R2-4.</title>
        <authorList>
            <person name="Dong C."/>
        </authorList>
    </citation>
    <scope>NUCLEOTIDE SEQUENCE [LARGE SCALE GENOMIC DNA]</scope>
    <source>
        <strain evidence="2 3">BH-R2-4</strain>
    </source>
</reference>
<dbReference type="Proteomes" id="UP001413721">
    <property type="component" value="Unassembled WGS sequence"/>
</dbReference>
<dbReference type="RefSeq" id="WP_345937260.1">
    <property type="nucleotide sequence ID" value="NZ_JBBKTW010000003.1"/>
</dbReference>
<protein>
    <submittedName>
        <fullName evidence="2">Uncharacterized protein</fullName>
    </submittedName>
</protein>